<keyword evidence="2" id="KW-1185">Reference proteome</keyword>
<reference evidence="1 2" key="1">
    <citation type="submission" date="2018-10" db="EMBL/GenBank/DDBJ databases">
        <title>A high-quality apple genome assembly.</title>
        <authorList>
            <person name="Hu J."/>
        </authorList>
    </citation>
    <scope>NUCLEOTIDE SEQUENCE [LARGE SCALE GENOMIC DNA]</scope>
    <source>
        <strain evidence="2">cv. HFTH1</strain>
        <tissue evidence="1">Young leaf</tissue>
    </source>
</reference>
<dbReference type="AlphaFoldDB" id="A0A498JVP7"/>
<protein>
    <submittedName>
        <fullName evidence="1">Uncharacterized protein</fullName>
    </submittedName>
</protein>
<comment type="caution">
    <text evidence="1">The sequence shown here is derived from an EMBL/GenBank/DDBJ whole genome shotgun (WGS) entry which is preliminary data.</text>
</comment>
<organism evidence="1 2">
    <name type="scientific">Malus domestica</name>
    <name type="common">Apple</name>
    <name type="synonym">Pyrus malus</name>
    <dbReference type="NCBI Taxonomy" id="3750"/>
    <lineage>
        <taxon>Eukaryota</taxon>
        <taxon>Viridiplantae</taxon>
        <taxon>Streptophyta</taxon>
        <taxon>Embryophyta</taxon>
        <taxon>Tracheophyta</taxon>
        <taxon>Spermatophyta</taxon>
        <taxon>Magnoliopsida</taxon>
        <taxon>eudicotyledons</taxon>
        <taxon>Gunneridae</taxon>
        <taxon>Pentapetalae</taxon>
        <taxon>rosids</taxon>
        <taxon>fabids</taxon>
        <taxon>Rosales</taxon>
        <taxon>Rosaceae</taxon>
        <taxon>Amygdaloideae</taxon>
        <taxon>Maleae</taxon>
        <taxon>Malus</taxon>
    </lineage>
</organism>
<sequence>MGFSPILEREMSKERDIERKAWVCVFFRVNGVTHRVGEEGMGEGRMARSGFSIFSLDSKVVVFLFVFFSMAKPHVVEPFAATGLVQFEGVGGAQSLGPLEELKNQQLLVCL</sequence>
<accession>A0A498JVP7</accession>
<name>A0A498JVP7_MALDO</name>
<dbReference type="Proteomes" id="UP000290289">
    <property type="component" value="Chromosome 6"/>
</dbReference>
<evidence type="ECO:0000313" key="1">
    <source>
        <dbReference type="EMBL" id="RXH97281.1"/>
    </source>
</evidence>
<gene>
    <name evidence="1" type="ORF">DVH24_035949</name>
</gene>
<dbReference type="EMBL" id="RDQH01000332">
    <property type="protein sequence ID" value="RXH97281.1"/>
    <property type="molecule type" value="Genomic_DNA"/>
</dbReference>
<proteinExistence type="predicted"/>
<evidence type="ECO:0000313" key="2">
    <source>
        <dbReference type="Proteomes" id="UP000290289"/>
    </source>
</evidence>